<dbReference type="RefSeq" id="WP_049685787.1">
    <property type="nucleotide sequence ID" value="NZ_CP009170.1"/>
</dbReference>
<dbReference type="GO" id="GO:0009055">
    <property type="term" value="F:electron transfer activity"/>
    <property type="evidence" value="ECO:0007669"/>
    <property type="project" value="UniProtKB-UniRule"/>
</dbReference>
<evidence type="ECO:0000313" key="11">
    <source>
        <dbReference type="Proteomes" id="UP000029669"/>
    </source>
</evidence>
<dbReference type="AlphaFoldDB" id="A0A097ATJ1"/>
<evidence type="ECO:0000259" key="9">
    <source>
        <dbReference type="PROSITE" id="PS51379"/>
    </source>
</evidence>
<dbReference type="eggNOG" id="COG1142">
    <property type="taxonomic scope" value="Bacteria"/>
</dbReference>
<name>A0A097ATJ1_THEKI</name>
<dbReference type="PROSITE" id="PS00198">
    <property type="entry name" value="4FE4S_FER_1"/>
    <property type="match status" value="1"/>
</dbReference>
<dbReference type="KEGG" id="tki:TKV_c20110"/>
<dbReference type="PANTHER" id="PTHR42859:SF10">
    <property type="entry name" value="DIMETHYLSULFOXIDE REDUCTASE CHAIN B"/>
    <property type="match status" value="1"/>
</dbReference>
<sequence>MKKISFEKERCMTCHNCELGCATVHSSGKNLISAIEENVMPRIHIIFNEKKNVVAAEQCKHCKKAKCIEACPEGALYQDKRGMVLLDWDKCTGCGACEEACPFHAIRVTAKCIKCDLCKDVSDVPACVMYCPTGALTYKEA</sequence>
<keyword evidence="11" id="KW-1185">Reference proteome</keyword>
<dbReference type="PRINTS" id="PR00354">
    <property type="entry name" value="7FE8SFRDOXIN"/>
</dbReference>
<evidence type="ECO:0000256" key="1">
    <source>
        <dbReference type="ARBA" id="ARBA00001966"/>
    </source>
</evidence>
<keyword evidence="5 8" id="KW-0249">Electron transport</keyword>
<dbReference type="SUPFAM" id="SSF54862">
    <property type="entry name" value="4Fe-4S ferredoxins"/>
    <property type="match status" value="1"/>
</dbReference>
<dbReference type="OrthoDB" id="9810688at2"/>
<keyword evidence="7 8" id="KW-0411">Iron-sulfur</keyword>
<keyword evidence="2 8" id="KW-0813">Transport</keyword>
<dbReference type="InterPro" id="IPR050294">
    <property type="entry name" value="RnfB_subfamily"/>
</dbReference>
<evidence type="ECO:0000256" key="7">
    <source>
        <dbReference type="ARBA" id="ARBA00023014"/>
    </source>
</evidence>
<dbReference type="HOGENOM" id="CLU_043374_3_1_9"/>
<feature type="domain" description="4Fe-4S ferredoxin-type" evidence="9">
    <location>
        <begin position="82"/>
        <end position="111"/>
    </location>
</feature>
<dbReference type="InterPro" id="IPR000813">
    <property type="entry name" value="7Fe_ferredoxin"/>
</dbReference>
<comment type="cofactor">
    <cofactor evidence="1 8">
        <name>[4Fe-4S] cluster</name>
        <dbReference type="ChEBI" id="CHEBI:49883"/>
    </cofactor>
</comment>
<organism evidence="10 11">
    <name type="scientific">Thermoanaerobacter kivui</name>
    <name type="common">Acetogenium kivui</name>
    <dbReference type="NCBI Taxonomy" id="2325"/>
    <lineage>
        <taxon>Bacteria</taxon>
        <taxon>Bacillati</taxon>
        <taxon>Bacillota</taxon>
        <taxon>Clostridia</taxon>
        <taxon>Thermoanaerobacterales</taxon>
        <taxon>Thermoanaerobacteraceae</taxon>
        <taxon>Thermoanaerobacter</taxon>
    </lineage>
</organism>
<reference evidence="11" key="1">
    <citation type="journal article" date="2015" name="Genome Announc.">
        <title>Whole-Genome Sequences of 80 Environmental and Clinical Isolates of Burkholderia pseudomallei.</title>
        <authorList>
            <person name="Johnson S.L."/>
            <person name="Baker A.L."/>
            <person name="Chain P.S."/>
            <person name="Currie B.J."/>
            <person name="Daligault H.E."/>
            <person name="Davenport K.W."/>
            <person name="Davis C.B."/>
            <person name="Inglis T.J."/>
            <person name="Kaestli M."/>
            <person name="Koren S."/>
            <person name="Mayo M."/>
            <person name="Merritt A.J."/>
            <person name="Price E.P."/>
            <person name="Sarovich D.S."/>
            <person name="Warner J."/>
            <person name="Rosovitz M.J."/>
        </authorList>
    </citation>
    <scope>NUCLEOTIDE SEQUENCE [LARGE SCALE GENOMIC DNA]</scope>
    <source>
        <strain evidence="11">DSM 2030</strain>
    </source>
</reference>
<dbReference type="STRING" id="2325.TKV_c20110"/>
<dbReference type="GO" id="GO:0046872">
    <property type="term" value="F:metal ion binding"/>
    <property type="evidence" value="ECO:0007669"/>
    <property type="project" value="UniProtKB-UniRule"/>
</dbReference>
<dbReference type="GO" id="GO:0051539">
    <property type="term" value="F:4 iron, 4 sulfur cluster binding"/>
    <property type="evidence" value="ECO:0007669"/>
    <property type="project" value="UniProtKB-UniRule"/>
</dbReference>
<keyword evidence="6 8" id="KW-0408">Iron</keyword>
<protein>
    <recommendedName>
        <fullName evidence="8">Ferredoxin</fullName>
    </recommendedName>
</protein>
<evidence type="ECO:0000313" key="10">
    <source>
        <dbReference type="EMBL" id="AIS53155.1"/>
    </source>
</evidence>
<evidence type="ECO:0000256" key="4">
    <source>
        <dbReference type="ARBA" id="ARBA00022723"/>
    </source>
</evidence>
<dbReference type="Proteomes" id="UP000029669">
    <property type="component" value="Chromosome"/>
</dbReference>
<dbReference type="Gene3D" id="3.30.70.20">
    <property type="match status" value="2"/>
</dbReference>
<dbReference type="InterPro" id="IPR017896">
    <property type="entry name" value="4Fe4S_Fe-S-bd"/>
</dbReference>
<evidence type="ECO:0000256" key="5">
    <source>
        <dbReference type="ARBA" id="ARBA00022982"/>
    </source>
</evidence>
<accession>A0A097ATJ1</accession>
<dbReference type="PROSITE" id="PS51379">
    <property type="entry name" value="4FE4S_FER_2"/>
    <property type="match status" value="2"/>
</dbReference>
<comment type="function">
    <text evidence="8">Ferredoxins are iron-sulfur proteins that transfer electrons in a wide variety of metabolic reactions.</text>
</comment>
<gene>
    <name evidence="10" type="primary">cooF</name>
    <name evidence="10" type="ORF">TKV_c20110</name>
</gene>
<dbReference type="EMBL" id="CP009170">
    <property type="protein sequence ID" value="AIS53155.1"/>
    <property type="molecule type" value="Genomic_DNA"/>
</dbReference>
<dbReference type="Pfam" id="PF13247">
    <property type="entry name" value="Fer4_11"/>
    <property type="match status" value="1"/>
</dbReference>
<dbReference type="PANTHER" id="PTHR42859">
    <property type="entry name" value="OXIDOREDUCTASE"/>
    <property type="match status" value="1"/>
</dbReference>
<feature type="domain" description="4Fe-4S ferredoxin-type" evidence="9">
    <location>
        <begin position="50"/>
        <end position="81"/>
    </location>
</feature>
<keyword evidence="4 8" id="KW-0479">Metal-binding</keyword>
<evidence type="ECO:0000256" key="3">
    <source>
        <dbReference type="ARBA" id="ARBA00022485"/>
    </source>
</evidence>
<evidence type="ECO:0000256" key="8">
    <source>
        <dbReference type="RuleBase" id="RU365098"/>
    </source>
</evidence>
<evidence type="ECO:0000256" key="6">
    <source>
        <dbReference type="ARBA" id="ARBA00023004"/>
    </source>
</evidence>
<evidence type="ECO:0000256" key="2">
    <source>
        <dbReference type="ARBA" id="ARBA00022448"/>
    </source>
</evidence>
<keyword evidence="3 8" id="KW-0004">4Fe-4S</keyword>
<dbReference type="InterPro" id="IPR017900">
    <property type="entry name" value="4Fe4S_Fe_S_CS"/>
</dbReference>
<proteinExistence type="predicted"/>